<feature type="domain" description="Terpene synthase metal-binding" evidence="2">
    <location>
        <begin position="15"/>
        <end position="135"/>
    </location>
</feature>
<comment type="caution">
    <text evidence="3">The sequence shown here is derived from an EMBL/GenBank/DDBJ whole genome shotgun (WGS) entry which is preliminary data.</text>
</comment>
<protein>
    <recommendedName>
        <fullName evidence="2">Terpene synthase metal-binding domain-containing protein</fullName>
    </recommendedName>
</protein>
<dbReference type="InterPro" id="IPR005630">
    <property type="entry name" value="Terpene_synthase_metal-bd"/>
</dbReference>
<dbReference type="Proteomes" id="UP000324897">
    <property type="component" value="Chromosome 7"/>
</dbReference>
<dbReference type="InterPro" id="IPR050148">
    <property type="entry name" value="Terpene_synthase-like"/>
</dbReference>
<organism evidence="3 4">
    <name type="scientific">Eragrostis curvula</name>
    <name type="common">weeping love grass</name>
    <dbReference type="NCBI Taxonomy" id="38414"/>
    <lineage>
        <taxon>Eukaryota</taxon>
        <taxon>Viridiplantae</taxon>
        <taxon>Streptophyta</taxon>
        <taxon>Embryophyta</taxon>
        <taxon>Tracheophyta</taxon>
        <taxon>Spermatophyta</taxon>
        <taxon>Magnoliopsida</taxon>
        <taxon>Liliopsida</taxon>
        <taxon>Poales</taxon>
        <taxon>Poaceae</taxon>
        <taxon>PACMAD clade</taxon>
        <taxon>Chloridoideae</taxon>
        <taxon>Eragrostideae</taxon>
        <taxon>Eragrostidinae</taxon>
        <taxon>Eragrostis</taxon>
    </lineage>
</organism>
<dbReference type="InterPro" id="IPR008949">
    <property type="entry name" value="Isoprenoid_synthase_dom_sf"/>
</dbReference>
<reference evidence="3 4" key="1">
    <citation type="journal article" date="2019" name="Sci. Rep.">
        <title>A high-quality genome of Eragrostis curvula grass provides insights into Poaceae evolution and supports new strategies to enhance forage quality.</title>
        <authorList>
            <person name="Carballo J."/>
            <person name="Santos B.A.C.M."/>
            <person name="Zappacosta D."/>
            <person name="Garbus I."/>
            <person name="Selva J.P."/>
            <person name="Gallo C.A."/>
            <person name="Diaz A."/>
            <person name="Albertini E."/>
            <person name="Caccamo M."/>
            <person name="Echenique V."/>
        </authorList>
    </citation>
    <scope>NUCLEOTIDE SEQUENCE [LARGE SCALE GENOMIC DNA]</scope>
    <source>
        <strain evidence="4">cv. Victoria</strain>
        <tissue evidence="3">Leaf</tissue>
    </source>
</reference>
<evidence type="ECO:0000256" key="1">
    <source>
        <dbReference type="ARBA" id="ARBA00022723"/>
    </source>
</evidence>
<dbReference type="OrthoDB" id="1877784at2759"/>
<dbReference type="SUPFAM" id="SSF48576">
    <property type="entry name" value="Terpenoid synthases"/>
    <property type="match status" value="1"/>
</dbReference>
<dbReference type="Gene3D" id="1.10.600.10">
    <property type="entry name" value="Farnesyl Diphosphate Synthase"/>
    <property type="match status" value="1"/>
</dbReference>
<gene>
    <name evidence="3" type="ORF">EJB05_36697</name>
</gene>
<dbReference type="GO" id="GO:0010333">
    <property type="term" value="F:terpene synthase activity"/>
    <property type="evidence" value="ECO:0007669"/>
    <property type="project" value="InterPro"/>
</dbReference>
<dbReference type="Gramene" id="TVU20488">
    <property type="protein sequence ID" value="TVU20488"/>
    <property type="gene ID" value="EJB05_36697"/>
</dbReference>
<evidence type="ECO:0000313" key="3">
    <source>
        <dbReference type="EMBL" id="TVU20488.1"/>
    </source>
</evidence>
<keyword evidence="1" id="KW-0479">Metal-binding</keyword>
<evidence type="ECO:0000259" key="2">
    <source>
        <dbReference type="Pfam" id="PF03936"/>
    </source>
</evidence>
<proteinExistence type="predicted"/>
<sequence>MGWLLRPKFQQSILLKEVSKAMLQEVVWREDGQVPTVDDYLKEAATMSTFYLPLSIVAFVGMDGSDEVMIWARSFPKIIESATTICRLMDDISGHEDEKERTKCVTAVDCYVKEHGGTVEQAKQALSCIVEEHWRRINQEFLSNNVIPFPLLMCVINLARVMAGLYSVSDGYTKCSEVADYIHKVLNECVDH</sequence>
<dbReference type="GO" id="GO:0016114">
    <property type="term" value="P:terpenoid biosynthetic process"/>
    <property type="evidence" value="ECO:0007669"/>
    <property type="project" value="InterPro"/>
</dbReference>
<accession>A0A5J9UBF9</accession>
<dbReference type="GO" id="GO:0000287">
    <property type="term" value="F:magnesium ion binding"/>
    <property type="evidence" value="ECO:0007669"/>
    <property type="project" value="InterPro"/>
</dbReference>
<dbReference type="PANTHER" id="PTHR31225">
    <property type="entry name" value="OS04G0344100 PROTEIN-RELATED"/>
    <property type="match status" value="1"/>
</dbReference>
<dbReference type="EMBL" id="RWGY01000029">
    <property type="protein sequence ID" value="TVU20488.1"/>
    <property type="molecule type" value="Genomic_DNA"/>
</dbReference>
<dbReference type="Pfam" id="PF03936">
    <property type="entry name" value="Terpene_synth_C"/>
    <property type="match status" value="1"/>
</dbReference>
<dbReference type="PANTHER" id="PTHR31225:SF216">
    <property type="entry name" value="TERPENE SYNTHASE"/>
    <property type="match status" value="1"/>
</dbReference>
<keyword evidence="4" id="KW-1185">Reference proteome</keyword>
<dbReference type="AlphaFoldDB" id="A0A5J9UBF9"/>
<evidence type="ECO:0000313" key="4">
    <source>
        <dbReference type="Proteomes" id="UP000324897"/>
    </source>
</evidence>
<feature type="non-terminal residue" evidence="3">
    <location>
        <position position="1"/>
    </location>
</feature>
<name>A0A5J9UBF9_9POAL</name>